<keyword evidence="4 10" id="KW-0067">ATP-binding</keyword>
<evidence type="ECO:0000256" key="4">
    <source>
        <dbReference type="ARBA" id="ARBA00022840"/>
    </source>
</evidence>
<dbReference type="InterPro" id="IPR003439">
    <property type="entry name" value="ABC_transporter-like_ATP-bd"/>
</dbReference>
<keyword evidence="6 7" id="KW-0472">Membrane</keyword>
<dbReference type="Gene3D" id="3.40.50.300">
    <property type="entry name" value="P-loop containing nucleotide triphosphate hydrolases"/>
    <property type="match status" value="1"/>
</dbReference>
<evidence type="ECO:0000256" key="1">
    <source>
        <dbReference type="ARBA" id="ARBA00004651"/>
    </source>
</evidence>
<comment type="caution">
    <text evidence="10">The sequence shown here is derived from an EMBL/GenBank/DDBJ whole genome shotgun (WGS) entry which is preliminary data.</text>
</comment>
<dbReference type="AlphaFoldDB" id="A0A1V4SMV1"/>
<dbReference type="Proteomes" id="UP000191554">
    <property type="component" value="Unassembled WGS sequence"/>
</dbReference>
<dbReference type="PANTHER" id="PTHR24221">
    <property type="entry name" value="ATP-BINDING CASSETTE SUB-FAMILY B"/>
    <property type="match status" value="1"/>
</dbReference>
<dbReference type="Pfam" id="PF00005">
    <property type="entry name" value="ABC_tran"/>
    <property type="match status" value="1"/>
</dbReference>
<name>A0A1V4SMV1_RUMHU</name>
<feature type="transmembrane region" description="Helical" evidence="7">
    <location>
        <begin position="79"/>
        <end position="99"/>
    </location>
</feature>
<dbReference type="PROSITE" id="PS50893">
    <property type="entry name" value="ABC_TRANSPORTER_2"/>
    <property type="match status" value="1"/>
</dbReference>
<protein>
    <submittedName>
        <fullName evidence="10">Putative multidrug export ATP-binding/permease protein</fullName>
        <ecNumber evidence="10">3.6.3.-</ecNumber>
    </submittedName>
</protein>
<dbReference type="InterPro" id="IPR003593">
    <property type="entry name" value="AAA+_ATPase"/>
</dbReference>
<feature type="transmembrane region" description="Helical" evidence="7">
    <location>
        <begin position="150"/>
        <end position="169"/>
    </location>
</feature>
<dbReference type="PANTHER" id="PTHR24221:SF654">
    <property type="entry name" value="ATP-BINDING CASSETTE SUB-FAMILY B MEMBER 6"/>
    <property type="match status" value="1"/>
</dbReference>
<dbReference type="GO" id="GO:0140359">
    <property type="term" value="F:ABC-type transporter activity"/>
    <property type="evidence" value="ECO:0007669"/>
    <property type="project" value="InterPro"/>
</dbReference>
<dbReference type="GO" id="GO:0005524">
    <property type="term" value="F:ATP binding"/>
    <property type="evidence" value="ECO:0007669"/>
    <property type="project" value="UniProtKB-KW"/>
</dbReference>
<dbReference type="GO" id="GO:0034040">
    <property type="term" value="F:ATPase-coupled lipid transmembrane transporter activity"/>
    <property type="evidence" value="ECO:0007669"/>
    <property type="project" value="TreeGrafter"/>
</dbReference>
<comment type="subcellular location">
    <subcellularLocation>
        <location evidence="1">Cell membrane</location>
        <topology evidence="1">Multi-pass membrane protein</topology>
    </subcellularLocation>
</comment>
<dbReference type="GO" id="GO:0005886">
    <property type="term" value="C:plasma membrane"/>
    <property type="evidence" value="ECO:0007669"/>
    <property type="project" value="UniProtKB-SubCell"/>
</dbReference>
<dbReference type="Gene3D" id="1.20.1560.10">
    <property type="entry name" value="ABC transporter type 1, transmembrane domain"/>
    <property type="match status" value="1"/>
</dbReference>
<evidence type="ECO:0000259" key="8">
    <source>
        <dbReference type="PROSITE" id="PS50893"/>
    </source>
</evidence>
<dbReference type="CDD" id="cd03228">
    <property type="entry name" value="ABCC_MRP_Like"/>
    <property type="match status" value="1"/>
</dbReference>
<keyword evidence="5 7" id="KW-1133">Transmembrane helix</keyword>
<evidence type="ECO:0000313" key="10">
    <source>
        <dbReference type="EMBL" id="OPX45133.1"/>
    </source>
</evidence>
<dbReference type="SMART" id="SM00382">
    <property type="entry name" value="AAA"/>
    <property type="match status" value="1"/>
</dbReference>
<dbReference type="SUPFAM" id="SSF52540">
    <property type="entry name" value="P-loop containing nucleoside triphosphate hydrolases"/>
    <property type="match status" value="1"/>
</dbReference>
<keyword evidence="2 7" id="KW-0812">Transmembrane</keyword>
<reference evidence="10 11" key="1">
    <citation type="submission" date="2017-03" db="EMBL/GenBank/DDBJ databases">
        <title>Genome sequence of Clostridium hungatei DSM 14427.</title>
        <authorList>
            <person name="Poehlein A."/>
            <person name="Daniel R."/>
        </authorList>
    </citation>
    <scope>NUCLEOTIDE SEQUENCE [LARGE SCALE GENOMIC DNA]</scope>
    <source>
        <strain evidence="10 11">DSM 14427</strain>
    </source>
</reference>
<dbReference type="SUPFAM" id="SSF90123">
    <property type="entry name" value="ABC transporter transmembrane region"/>
    <property type="match status" value="1"/>
</dbReference>
<accession>A0A1V4SMV1</accession>
<evidence type="ECO:0000256" key="7">
    <source>
        <dbReference type="SAM" id="Phobius"/>
    </source>
</evidence>
<evidence type="ECO:0000313" key="11">
    <source>
        <dbReference type="Proteomes" id="UP000191554"/>
    </source>
</evidence>
<dbReference type="EMBL" id="MZGX01000005">
    <property type="protein sequence ID" value="OPX45133.1"/>
    <property type="molecule type" value="Genomic_DNA"/>
</dbReference>
<keyword evidence="3" id="KW-0547">Nucleotide-binding</keyword>
<dbReference type="STRING" id="48256.CLHUN_10200"/>
<feature type="domain" description="ABC transporter" evidence="8">
    <location>
        <begin position="358"/>
        <end position="595"/>
    </location>
</feature>
<dbReference type="InterPro" id="IPR011527">
    <property type="entry name" value="ABC1_TM_dom"/>
</dbReference>
<evidence type="ECO:0000256" key="6">
    <source>
        <dbReference type="ARBA" id="ARBA00023136"/>
    </source>
</evidence>
<gene>
    <name evidence="10" type="ORF">CLHUN_10200</name>
</gene>
<feature type="transmembrane region" description="Helical" evidence="7">
    <location>
        <begin position="47"/>
        <end position="67"/>
    </location>
</feature>
<dbReference type="PROSITE" id="PS00211">
    <property type="entry name" value="ABC_TRANSPORTER_1"/>
    <property type="match status" value="1"/>
</dbReference>
<keyword evidence="10" id="KW-0378">Hydrolase</keyword>
<evidence type="ECO:0000256" key="5">
    <source>
        <dbReference type="ARBA" id="ARBA00022989"/>
    </source>
</evidence>
<proteinExistence type="predicted"/>
<dbReference type="PROSITE" id="PS50929">
    <property type="entry name" value="ABC_TM1F"/>
    <property type="match status" value="1"/>
</dbReference>
<evidence type="ECO:0000256" key="2">
    <source>
        <dbReference type="ARBA" id="ARBA00022692"/>
    </source>
</evidence>
<keyword evidence="11" id="KW-1185">Reference proteome</keyword>
<dbReference type="OrthoDB" id="1699242at2"/>
<feature type="domain" description="ABC transmembrane type-1" evidence="9">
    <location>
        <begin position="43"/>
        <end position="321"/>
    </location>
</feature>
<organism evidence="10 11">
    <name type="scientific">Ruminiclostridium hungatei</name>
    <name type="common">Clostridium hungatei</name>
    <dbReference type="NCBI Taxonomy" id="48256"/>
    <lineage>
        <taxon>Bacteria</taxon>
        <taxon>Bacillati</taxon>
        <taxon>Bacillota</taxon>
        <taxon>Clostridia</taxon>
        <taxon>Eubacteriales</taxon>
        <taxon>Oscillospiraceae</taxon>
        <taxon>Ruminiclostridium</taxon>
    </lineage>
</organism>
<feature type="transmembrane region" description="Helical" evidence="7">
    <location>
        <begin position="267"/>
        <end position="292"/>
    </location>
</feature>
<feature type="transmembrane region" description="Helical" evidence="7">
    <location>
        <begin position="298"/>
        <end position="319"/>
    </location>
</feature>
<dbReference type="InterPro" id="IPR039421">
    <property type="entry name" value="Type_1_exporter"/>
</dbReference>
<dbReference type="InterPro" id="IPR017871">
    <property type="entry name" value="ABC_transporter-like_CS"/>
</dbReference>
<dbReference type="EC" id="3.6.3.-" evidence="10"/>
<evidence type="ECO:0000256" key="3">
    <source>
        <dbReference type="ARBA" id="ARBA00022741"/>
    </source>
</evidence>
<feature type="transmembrane region" description="Helical" evidence="7">
    <location>
        <begin position="181"/>
        <end position="198"/>
    </location>
</feature>
<dbReference type="InterPro" id="IPR036640">
    <property type="entry name" value="ABC1_TM_sf"/>
</dbReference>
<evidence type="ECO:0000259" key="9">
    <source>
        <dbReference type="PROSITE" id="PS50929"/>
    </source>
</evidence>
<dbReference type="InterPro" id="IPR027417">
    <property type="entry name" value="P-loop_NTPase"/>
</dbReference>
<dbReference type="GO" id="GO:0016887">
    <property type="term" value="F:ATP hydrolysis activity"/>
    <property type="evidence" value="ECO:0007669"/>
    <property type="project" value="InterPro"/>
</dbReference>
<sequence>MGKNLNRSKVKKVKDSIGFIKMIKTAFPIIYRVCPVYFTIQQLVSTLHGLSHAVVVTVTAIFFDNVLKVANGEYTVSDILIWFVIYSGIIIVVQILNGMHNYMYGVVARRVQGYTTVKIHEKSSKIDPVMYEDPKNLDDINKAFNGAGDIFSFCMTITTLLTFYLPYFIYMSFYLYKVNQFLPVAVFVAFMPSMLSMITNTKFMSRLEDEAAPIRRKMDYFSNAIVGIEHMKETRIYGLFNYFYGYFKDAIKKFNKKDSSARRKVEYINLGLNSVSLVAYGVVIFYILYLFVNSSISAGAFAAVYSYMGLVFGIMNEIVTLHIGNMSKNYGTIRNYIRFMNLQEIGGEKGEMDENPQVELKNVSFRYPKADQETLVNISLKINPGETLAIVGQNGAGKTTLVRLITGIYKPVRGKVEIGGLDSARILSKSIYESVTGVFQKFQKYKMTLDDNVKIAHFDKEEPIEGYTSKIGIDINNSSAYPDGINTMLSQEFGGIDLSGGQWQRIALARGFYKDHKLVVLDEPTAAIDPLEECNIYNMFMEIARDKTAVIVTHRMGSVKLADRVVVLDNGRIDDIGTHDELMKRGGLYYKMFTAQSSWYDKGSDAEPQ</sequence>